<proteinExistence type="predicted"/>
<gene>
    <name evidence="2" type="ORF">GJ668_11265</name>
</gene>
<protein>
    <submittedName>
        <fullName evidence="2">DUF2782 domain-containing protein</fullName>
    </submittedName>
</protein>
<evidence type="ECO:0000256" key="1">
    <source>
        <dbReference type="SAM" id="SignalP"/>
    </source>
</evidence>
<evidence type="ECO:0000313" key="2">
    <source>
        <dbReference type="EMBL" id="MTW21667.1"/>
    </source>
</evidence>
<dbReference type="Proteomes" id="UP000434044">
    <property type="component" value="Unassembled WGS sequence"/>
</dbReference>
<feature type="signal peptide" evidence="1">
    <location>
        <begin position="1"/>
        <end position="20"/>
    </location>
</feature>
<dbReference type="Gene3D" id="2.20.130.30">
    <property type="entry name" value="Protein of unknown function DUF2782"/>
    <property type="match status" value="1"/>
</dbReference>
<dbReference type="Pfam" id="PF11191">
    <property type="entry name" value="DUF2782"/>
    <property type="match status" value="1"/>
</dbReference>
<keyword evidence="1" id="KW-0732">Signal</keyword>
<dbReference type="InterPro" id="IPR021357">
    <property type="entry name" value="DUF2782"/>
</dbReference>
<evidence type="ECO:0000313" key="3">
    <source>
        <dbReference type="Proteomes" id="UP000434044"/>
    </source>
</evidence>
<accession>A0A6N8EGR0</accession>
<name>A0A6N8EGR0_9GAMM</name>
<feature type="chain" id="PRO_5026915752" evidence="1">
    <location>
        <begin position="21"/>
        <end position="114"/>
    </location>
</feature>
<keyword evidence="3" id="KW-1185">Reference proteome</keyword>
<organism evidence="2 3">
    <name type="scientific">Allochromatium palmeri</name>
    <dbReference type="NCBI Taxonomy" id="231048"/>
    <lineage>
        <taxon>Bacteria</taxon>
        <taxon>Pseudomonadati</taxon>
        <taxon>Pseudomonadota</taxon>
        <taxon>Gammaproteobacteria</taxon>
        <taxon>Chromatiales</taxon>
        <taxon>Chromatiaceae</taxon>
        <taxon>Allochromatium</taxon>
    </lineage>
</organism>
<dbReference type="AlphaFoldDB" id="A0A6N8EGR0"/>
<sequence length="114" mass="12642">MPNRRLAVLLLASCLTTVHAQDEAAEDSGFLQAPEVVPSPITGEAVEPDITIKESGGDLVYEYRVRGVLYLVRVQPPVGPPYYLYDINGDGLIDAQERSARNISVPQWVLFEWD</sequence>
<dbReference type="EMBL" id="WNKT01000022">
    <property type="protein sequence ID" value="MTW21667.1"/>
    <property type="molecule type" value="Genomic_DNA"/>
</dbReference>
<reference evidence="2 3" key="1">
    <citation type="submission" date="2019-11" db="EMBL/GenBank/DDBJ databases">
        <title>Whole-genome sequence of the anaerobic purple sulfur bacterium Allochromatium palmeri DSM 15591.</title>
        <authorList>
            <person name="Kyndt J.A."/>
            <person name="Meyer T.E."/>
        </authorList>
    </citation>
    <scope>NUCLEOTIDE SEQUENCE [LARGE SCALE GENOMIC DNA]</scope>
    <source>
        <strain evidence="2 3">DSM 15591</strain>
    </source>
</reference>
<comment type="caution">
    <text evidence="2">The sequence shown here is derived from an EMBL/GenBank/DDBJ whole genome shotgun (WGS) entry which is preliminary data.</text>
</comment>